<sequence length="73" mass="8393">MELKHLHGVAFQEATRVLNNLVGLGYTNRGIKDGSNLYVIRNTKAKAMLIECCFCDNKEDMNKYDAEKWPMQL</sequence>
<evidence type="ECO:0000313" key="3">
    <source>
        <dbReference type="Proteomes" id="UP000031366"/>
    </source>
</evidence>
<accession>A0A0C1R486</accession>
<dbReference type="GO" id="GO:0009253">
    <property type="term" value="P:peptidoglycan catabolic process"/>
    <property type="evidence" value="ECO:0007669"/>
    <property type="project" value="InterPro"/>
</dbReference>
<dbReference type="PANTHER" id="PTHR30032">
    <property type="entry name" value="N-ACETYLMURAMOYL-L-ALANINE AMIDASE-RELATED"/>
    <property type="match status" value="1"/>
</dbReference>
<protein>
    <submittedName>
        <fullName evidence="2">N-acetylmuramoyl-L-alanine amidase family protein</fullName>
    </submittedName>
</protein>
<dbReference type="AlphaFoldDB" id="A0A0C1R486"/>
<proteinExistence type="predicted"/>
<keyword evidence="3" id="KW-1185">Reference proteome</keyword>
<dbReference type="Gene3D" id="3.40.630.40">
    <property type="entry name" value="Zn-dependent exopeptidases"/>
    <property type="match status" value="1"/>
</dbReference>
<dbReference type="InterPro" id="IPR051922">
    <property type="entry name" value="Bact_Sporulation_Assoc"/>
</dbReference>
<dbReference type="PANTHER" id="PTHR30032:SF1">
    <property type="entry name" value="N-ACETYLMURAMOYL-L-ALANINE AMIDASE LYTC"/>
    <property type="match status" value="1"/>
</dbReference>
<dbReference type="Pfam" id="PF01520">
    <property type="entry name" value="Amidase_3"/>
    <property type="match status" value="1"/>
</dbReference>
<dbReference type="GO" id="GO:0008745">
    <property type="term" value="F:N-acetylmuramoyl-L-alanine amidase activity"/>
    <property type="evidence" value="ECO:0007669"/>
    <property type="project" value="InterPro"/>
</dbReference>
<name>A0A0C1R486_9CLOT</name>
<gene>
    <name evidence="2" type="ORF">U732_4136</name>
</gene>
<reference evidence="2 3" key="1">
    <citation type="journal article" date="2015" name="Infect. Genet. Evol.">
        <title>Genomic sequences of six botulinum neurotoxin-producing strains representing three clostridial species illustrate the mobility and diversity of botulinum neurotoxin genes.</title>
        <authorList>
            <person name="Smith T.J."/>
            <person name="Hill K.K."/>
            <person name="Xie G."/>
            <person name="Foley B.T."/>
            <person name="Williamson C.H."/>
            <person name="Foster J.T."/>
            <person name="Johnson S.L."/>
            <person name="Chertkov O."/>
            <person name="Teshima H."/>
            <person name="Gibbons H.S."/>
            <person name="Johnsky L.A."/>
            <person name="Karavis M.A."/>
            <person name="Smith L.A."/>
        </authorList>
    </citation>
    <scope>NUCLEOTIDE SEQUENCE [LARGE SCALE GENOMIC DNA]</scope>
    <source>
        <strain evidence="2 3">CDC 2741</strain>
    </source>
</reference>
<dbReference type="Proteomes" id="UP000031366">
    <property type="component" value="Unassembled WGS sequence"/>
</dbReference>
<comment type="caution">
    <text evidence="2">The sequence shown here is derived from an EMBL/GenBank/DDBJ whole genome shotgun (WGS) entry which is preliminary data.</text>
</comment>
<dbReference type="SUPFAM" id="SSF53187">
    <property type="entry name" value="Zn-dependent exopeptidases"/>
    <property type="match status" value="1"/>
</dbReference>
<feature type="domain" description="MurNAc-LAA" evidence="1">
    <location>
        <begin position="17"/>
        <end position="70"/>
    </location>
</feature>
<dbReference type="InterPro" id="IPR002508">
    <property type="entry name" value="MurNAc-LAA_cat"/>
</dbReference>
<organism evidence="2 3">
    <name type="scientific">Clostridium argentinense CDC 2741</name>
    <dbReference type="NCBI Taxonomy" id="1418104"/>
    <lineage>
        <taxon>Bacteria</taxon>
        <taxon>Bacillati</taxon>
        <taxon>Bacillota</taxon>
        <taxon>Clostridia</taxon>
        <taxon>Eubacteriales</taxon>
        <taxon>Clostridiaceae</taxon>
        <taxon>Clostridium</taxon>
    </lineage>
</organism>
<evidence type="ECO:0000313" key="2">
    <source>
        <dbReference type="EMBL" id="KIE48337.1"/>
    </source>
</evidence>
<evidence type="ECO:0000259" key="1">
    <source>
        <dbReference type="Pfam" id="PF01520"/>
    </source>
</evidence>
<dbReference type="EMBL" id="AYSO01000010">
    <property type="protein sequence ID" value="KIE48337.1"/>
    <property type="molecule type" value="Genomic_DNA"/>
</dbReference>